<gene>
    <name evidence="1" type="ORF">ABVK25_005129</name>
</gene>
<comment type="caution">
    <text evidence="1">The sequence shown here is derived from an EMBL/GenBank/DDBJ whole genome shotgun (WGS) entry which is preliminary data.</text>
</comment>
<proteinExistence type="predicted"/>
<dbReference type="Proteomes" id="UP001590951">
    <property type="component" value="Unassembled WGS sequence"/>
</dbReference>
<organism evidence="1 2">
    <name type="scientific">Lepraria finkii</name>
    <dbReference type="NCBI Taxonomy" id="1340010"/>
    <lineage>
        <taxon>Eukaryota</taxon>
        <taxon>Fungi</taxon>
        <taxon>Dikarya</taxon>
        <taxon>Ascomycota</taxon>
        <taxon>Pezizomycotina</taxon>
        <taxon>Lecanoromycetes</taxon>
        <taxon>OSLEUM clade</taxon>
        <taxon>Lecanoromycetidae</taxon>
        <taxon>Lecanorales</taxon>
        <taxon>Lecanorineae</taxon>
        <taxon>Stereocaulaceae</taxon>
        <taxon>Lepraria</taxon>
    </lineage>
</organism>
<accession>A0ABR4BB00</accession>
<keyword evidence="2" id="KW-1185">Reference proteome</keyword>
<sequence length="130" mass="15051">MFLVEDDAKAILYTGNIRSKLWWVNSLIRNPVVLPYTHGHKRLDKIYLDTTFATNEGYYGQIRTKSARLAEQLEVPNYFKETVNSLDIWVRGGLDCFIKCPTLPGHVHVDQYKCRFYRSLACITAGEIYS</sequence>
<dbReference type="Gene3D" id="3.60.15.10">
    <property type="entry name" value="Ribonuclease Z/Hydroxyacylglutathione hydrolase-like"/>
    <property type="match status" value="1"/>
</dbReference>
<reference evidence="1 2" key="1">
    <citation type="submission" date="2024-09" db="EMBL/GenBank/DDBJ databases">
        <title>Rethinking Asexuality: The Enigmatic Case of Functional Sexual Genes in Lepraria (Stereocaulaceae).</title>
        <authorList>
            <person name="Doellman M."/>
            <person name="Sun Y."/>
            <person name="Barcenas-Pena A."/>
            <person name="Lumbsch H.T."/>
            <person name="Grewe F."/>
        </authorList>
    </citation>
    <scope>NUCLEOTIDE SEQUENCE [LARGE SCALE GENOMIC DNA]</scope>
    <source>
        <strain evidence="1 2">Grewe 0041</strain>
    </source>
</reference>
<dbReference type="InterPro" id="IPR036866">
    <property type="entry name" value="RibonucZ/Hydroxyglut_hydro"/>
</dbReference>
<evidence type="ECO:0000313" key="2">
    <source>
        <dbReference type="Proteomes" id="UP001590951"/>
    </source>
</evidence>
<protein>
    <submittedName>
        <fullName evidence="1">Uncharacterized protein</fullName>
    </submittedName>
</protein>
<dbReference type="EMBL" id="JBHFEH010000014">
    <property type="protein sequence ID" value="KAL2054825.1"/>
    <property type="molecule type" value="Genomic_DNA"/>
</dbReference>
<name>A0ABR4BB00_9LECA</name>
<evidence type="ECO:0000313" key="1">
    <source>
        <dbReference type="EMBL" id="KAL2054825.1"/>
    </source>
</evidence>